<dbReference type="InterPro" id="IPR011701">
    <property type="entry name" value="MFS"/>
</dbReference>
<feature type="transmembrane region" description="Helical" evidence="5">
    <location>
        <begin position="168"/>
        <end position="187"/>
    </location>
</feature>
<feature type="domain" description="Major facilitator superfamily (MFS) profile" evidence="6">
    <location>
        <begin position="9"/>
        <end position="424"/>
    </location>
</feature>
<dbReference type="Proteomes" id="UP000322159">
    <property type="component" value="Chromosome"/>
</dbReference>
<feature type="transmembrane region" description="Helical" evidence="5">
    <location>
        <begin position="79"/>
        <end position="97"/>
    </location>
</feature>
<sequence length="430" mass="44086">MTVRPLWAGRSLALVGILLVALSLRTPVAALSPILDRIDDDIVLGPLVLGIIGAAPPLAFAASGLLAPWVARRLGLERGLLAALAAMVLGHLGRAVAPESTVLTLASVVTLLGVGVGNVLLPPVVRRYFPDRVGLVTSLYATLLSISTAVPALIAVPVADAVGWRLSLAMWVLVSAVAAIPWVAVLLERRPVPVVAPGDEVRTGPIELGAIELGDAQAAATEAAVESHPAPRARVGARMLRSPTAWAIAVMFGSSSLAAYACFAWLPKLLVEHAGADDAAAGALLALYAFMGFPAGLIVPVVAARFPRSAAWLALLGGAFFVVGYLGLLLVPGTATALWVASAGSGPLLFPLALVLINLRSSSPETTVALSGFVQTIGYLLGAVGPFVVGMLHDASGGWTVPLVFLLVVVVLVLPVAALLARGRTVDSEI</sequence>
<evidence type="ECO:0000256" key="3">
    <source>
        <dbReference type="ARBA" id="ARBA00022989"/>
    </source>
</evidence>
<feature type="transmembrane region" description="Helical" evidence="5">
    <location>
        <begin position="133"/>
        <end position="156"/>
    </location>
</feature>
<feature type="transmembrane region" description="Helical" evidence="5">
    <location>
        <begin position="279"/>
        <end position="303"/>
    </location>
</feature>
<dbReference type="InterPro" id="IPR020846">
    <property type="entry name" value="MFS_dom"/>
</dbReference>
<evidence type="ECO:0000256" key="5">
    <source>
        <dbReference type="SAM" id="Phobius"/>
    </source>
</evidence>
<dbReference type="InterPro" id="IPR052524">
    <property type="entry name" value="MFS_Cyanate_Porter"/>
</dbReference>
<feature type="transmembrane region" description="Helical" evidence="5">
    <location>
        <begin position="46"/>
        <end position="67"/>
    </location>
</feature>
<dbReference type="InterPro" id="IPR036259">
    <property type="entry name" value="MFS_trans_sf"/>
</dbReference>
<dbReference type="Pfam" id="PF07690">
    <property type="entry name" value="MFS_1"/>
    <property type="match status" value="1"/>
</dbReference>
<feature type="transmembrane region" description="Helical" evidence="5">
    <location>
        <begin position="310"/>
        <end position="331"/>
    </location>
</feature>
<feature type="transmembrane region" description="Helical" evidence="5">
    <location>
        <begin position="369"/>
        <end position="393"/>
    </location>
</feature>
<feature type="transmembrane region" description="Helical" evidence="5">
    <location>
        <begin position="399"/>
        <end position="421"/>
    </location>
</feature>
<dbReference type="PANTHER" id="PTHR23523">
    <property type="match status" value="1"/>
</dbReference>
<name>A0A5C1Y8M5_9MICO</name>
<dbReference type="GO" id="GO:0022857">
    <property type="term" value="F:transmembrane transporter activity"/>
    <property type="evidence" value="ECO:0007669"/>
    <property type="project" value="InterPro"/>
</dbReference>
<keyword evidence="8" id="KW-1185">Reference proteome</keyword>
<protein>
    <submittedName>
        <fullName evidence="7">MFS transporter</fullName>
    </submittedName>
</protein>
<evidence type="ECO:0000313" key="7">
    <source>
        <dbReference type="EMBL" id="QEO10314.1"/>
    </source>
</evidence>
<dbReference type="OrthoDB" id="5317164at2"/>
<evidence type="ECO:0000313" key="8">
    <source>
        <dbReference type="Proteomes" id="UP000322159"/>
    </source>
</evidence>
<evidence type="ECO:0000256" key="2">
    <source>
        <dbReference type="ARBA" id="ARBA00022692"/>
    </source>
</evidence>
<evidence type="ECO:0000259" key="6">
    <source>
        <dbReference type="PROSITE" id="PS50850"/>
    </source>
</evidence>
<dbReference type="PANTHER" id="PTHR23523:SF2">
    <property type="entry name" value="2-NITROIMIDAZOLE TRANSPORTER"/>
    <property type="match status" value="1"/>
</dbReference>
<evidence type="ECO:0000256" key="4">
    <source>
        <dbReference type="ARBA" id="ARBA00023136"/>
    </source>
</evidence>
<feature type="transmembrane region" description="Helical" evidence="5">
    <location>
        <begin position="244"/>
        <end position="267"/>
    </location>
</feature>
<dbReference type="Gene3D" id="1.20.1250.20">
    <property type="entry name" value="MFS general substrate transporter like domains"/>
    <property type="match status" value="1"/>
</dbReference>
<keyword evidence="4 5" id="KW-0472">Membrane</keyword>
<dbReference type="KEGG" id="lyk:FLP23_10025"/>
<gene>
    <name evidence="7" type="ORF">FLP23_10025</name>
</gene>
<evidence type="ECO:0000256" key="1">
    <source>
        <dbReference type="ARBA" id="ARBA00004651"/>
    </source>
</evidence>
<dbReference type="AlphaFoldDB" id="A0A5C1Y8M5"/>
<reference evidence="7 8" key="1">
    <citation type="submission" date="2019-09" db="EMBL/GenBank/DDBJ databases">
        <title>Genome sequencing of strain KACC 19322.</title>
        <authorList>
            <person name="Heo J."/>
            <person name="Kim S.-J."/>
            <person name="Kim J.-S."/>
            <person name="Hong S.-B."/>
            <person name="Kwon S.-W."/>
        </authorList>
    </citation>
    <scope>NUCLEOTIDE SEQUENCE [LARGE SCALE GENOMIC DNA]</scope>
    <source>
        <strain evidence="7 8">KACC 19322</strain>
    </source>
</reference>
<accession>A0A5C1Y8M5</accession>
<proteinExistence type="predicted"/>
<keyword evidence="3 5" id="KW-1133">Transmembrane helix</keyword>
<comment type="subcellular location">
    <subcellularLocation>
        <location evidence="1">Cell membrane</location>
        <topology evidence="1">Multi-pass membrane protein</topology>
    </subcellularLocation>
</comment>
<feature type="transmembrane region" description="Helical" evidence="5">
    <location>
        <begin position="337"/>
        <end position="357"/>
    </location>
</feature>
<dbReference type="EMBL" id="CP043504">
    <property type="protein sequence ID" value="QEO10314.1"/>
    <property type="molecule type" value="Genomic_DNA"/>
</dbReference>
<dbReference type="SUPFAM" id="SSF103473">
    <property type="entry name" value="MFS general substrate transporter"/>
    <property type="match status" value="1"/>
</dbReference>
<feature type="transmembrane region" description="Helical" evidence="5">
    <location>
        <begin position="103"/>
        <end position="121"/>
    </location>
</feature>
<keyword evidence="2 5" id="KW-0812">Transmembrane</keyword>
<organism evidence="7 8">
    <name type="scientific">Protaetiibacter larvae</name>
    <dbReference type="NCBI Taxonomy" id="2592654"/>
    <lineage>
        <taxon>Bacteria</taxon>
        <taxon>Bacillati</taxon>
        <taxon>Actinomycetota</taxon>
        <taxon>Actinomycetes</taxon>
        <taxon>Micrococcales</taxon>
        <taxon>Microbacteriaceae</taxon>
        <taxon>Protaetiibacter</taxon>
    </lineage>
</organism>
<dbReference type="GO" id="GO:0005886">
    <property type="term" value="C:plasma membrane"/>
    <property type="evidence" value="ECO:0007669"/>
    <property type="project" value="UniProtKB-SubCell"/>
</dbReference>
<dbReference type="RefSeq" id="WP_149325731.1">
    <property type="nucleotide sequence ID" value="NZ_CP043504.1"/>
</dbReference>
<dbReference type="PROSITE" id="PS50850">
    <property type="entry name" value="MFS"/>
    <property type="match status" value="1"/>
</dbReference>